<proteinExistence type="predicted"/>
<dbReference type="EMBL" id="PIPK01000002">
    <property type="protein sequence ID" value="RUO27713.1"/>
    <property type="molecule type" value="Genomic_DNA"/>
</dbReference>
<dbReference type="AlphaFoldDB" id="A0A327WZI5"/>
<evidence type="ECO:0000313" key="5">
    <source>
        <dbReference type="Proteomes" id="UP000287865"/>
    </source>
</evidence>
<dbReference type="Proteomes" id="UP000287865">
    <property type="component" value="Unassembled WGS sequence"/>
</dbReference>
<keyword evidence="1" id="KW-0732">Signal</keyword>
<reference evidence="2 4" key="2">
    <citation type="submission" date="2018-06" db="EMBL/GenBank/DDBJ databases">
        <title>Genomic Encyclopedia of Type Strains, Phase III (KMG-III): the genomes of soil and plant-associated and newly described type strains.</title>
        <authorList>
            <person name="Whitman W."/>
        </authorList>
    </citation>
    <scope>NUCLEOTIDE SEQUENCE [LARGE SCALE GENOMIC DNA]</scope>
    <source>
        <strain evidence="2 4">CGMCC 1.15366</strain>
    </source>
</reference>
<keyword evidence="5" id="KW-1185">Reference proteome</keyword>
<feature type="chain" id="PRO_5016402105" description="Lipoprotein" evidence="1">
    <location>
        <begin position="32"/>
        <end position="112"/>
    </location>
</feature>
<dbReference type="PROSITE" id="PS51257">
    <property type="entry name" value="PROKAR_LIPOPROTEIN"/>
    <property type="match status" value="1"/>
</dbReference>
<evidence type="ECO:0000256" key="1">
    <source>
        <dbReference type="SAM" id="SignalP"/>
    </source>
</evidence>
<gene>
    <name evidence="2" type="ORF">B0I24_103124</name>
    <name evidence="3" type="ORF">CWE07_03625</name>
</gene>
<sequence>MKTWLRVSLVSALLMFLAACTSSYESTTQQADDGAYIRLSGNFMGTELSINEQAPIRLREGQTRTFRLDNERVAVFELQPGPQRIRITRDGAVVVNRELYVGRGNTIAIRVP</sequence>
<dbReference type="OrthoDB" id="6400968at2"/>
<dbReference type="EMBL" id="QLMD01000003">
    <property type="protein sequence ID" value="RAJ99130.1"/>
    <property type="molecule type" value="Genomic_DNA"/>
</dbReference>
<name>A0A327WZI5_9GAMM</name>
<evidence type="ECO:0000313" key="3">
    <source>
        <dbReference type="EMBL" id="RUO27713.1"/>
    </source>
</evidence>
<dbReference type="Proteomes" id="UP000249203">
    <property type="component" value="Unassembled WGS sequence"/>
</dbReference>
<protein>
    <recommendedName>
        <fullName evidence="6">Lipoprotein</fullName>
    </recommendedName>
</protein>
<evidence type="ECO:0000313" key="2">
    <source>
        <dbReference type="EMBL" id="RAJ99130.1"/>
    </source>
</evidence>
<evidence type="ECO:0008006" key="6">
    <source>
        <dbReference type="Google" id="ProtNLM"/>
    </source>
</evidence>
<dbReference type="RefSeq" id="WP_111568747.1">
    <property type="nucleotide sequence ID" value="NZ_PIPK01000002.1"/>
</dbReference>
<reference evidence="3 5" key="1">
    <citation type="journal article" date="2018" name="Front. Microbiol.">
        <title>Genome-Based Analysis Reveals the Taxonomy and Diversity of the Family Idiomarinaceae.</title>
        <authorList>
            <person name="Liu Y."/>
            <person name="Lai Q."/>
            <person name="Shao Z."/>
        </authorList>
    </citation>
    <scope>NUCLEOTIDE SEQUENCE [LARGE SCALE GENOMIC DNA]</scope>
    <source>
        <strain evidence="3 5">CF12-14</strain>
    </source>
</reference>
<accession>A0A327WZI5</accession>
<organism evidence="2 4">
    <name type="scientific">Aliidiomarina maris</name>
    <dbReference type="NCBI Taxonomy" id="531312"/>
    <lineage>
        <taxon>Bacteria</taxon>
        <taxon>Pseudomonadati</taxon>
        <taxon>Pseudomonadota</taxon>
        <taxon>Gammaproteobacteria</taxon>
        <taxon>Alteromonadales</taxon>
        <taxon>Idiomarinaceae</taxon>
        <taxon>Aliidiomarina</taxon>
    </lineage>
</organism>
<comment type="caution">
    <text evidence="2">The sequence shown here is derived from an EMBL/GenBank/DDBJ whole genome shotgun (WGS) entry which is preliminary data.</text>
</comment>
<feature type="signal peptide" evidence="1">
    <location>
        <begin position="1"/>
        <end position="31"/>
    </location>
</feature>
<evidence type="ECO:0000313" key="4">
    <source>
        <dbReference type="Proteomes" id="UP000249203"/>
    </source>
</evidence>